<dbReference type="AlphaFoldDB" id="A0A0A0HX51"/>
<dbReference type="HOGENOM" id="CLU_2224027_0_0_1"/>
<evidence type="ECO:0000256" key="1">
    <source>
        <dbReference type="SAM" id="MobiDB-lite"/>
    </source>
</evidence>
<dbReference type="InParanoid" id="A0A0A0HX51"/>
<gene>
    <name evidence="2" type="ORF">PADG_11103</name>
</gene>
<sequence>MDKNKKPGMTIIHHCCNSSSAGIAQRQLLSQLHPREKFTTKCKKVREKKKVGAQWIPKLQSSQISQIKSYISTARTQPVASSLDGLDFDAREEESTHPSFQGSQAC</sequence>
<evidence type="ECO:0000313" key="2">
    <source>
        <dbReference type="EMBL" id="KGM92651.1"/>
    </source>
</evidence>
<keyword evidence="3" id="KW-1185">Reference proteome</keyword>
<feature type="region of interest" description="Disordered" evidence="1">
    <location>
        <begin position="83"/>
        <end position="106"/>
    </location>
</feature>
<dbReference type="Proteomes" id="UP000001628">
    <property type="component" value="Unassembled WGS sequence"/>
</dbReference>
<dbReference type="RefSeq" id="XP_010756704.1">
    <property type="nucleotide sequence ID" value="XM_010758402.1"/>
</dbReference>
<reference evidence="2 3" key="1">
    <citation type="journal article" date="2011" name="PLoS Genet.">
        <title>Comparative genomic analysis of human fungal pathogens causing paracoccidioidomycosis.</title>
        <authorList>
            <person name="Desjardins C.A."/>
            <person name="Champion M.D."/>
            <person name="Holder J.W."/>
            <person name="Muszewska A."/>
            <person name="Goldberg J."/>
            <person name="Bailao A.M."/>
            <person name="Brigido M.M."/>
            <person name="Ferreira M.E."/>
            <person name="Garcia A.M."/>
            <person name="Grynberg M."/>
            <person name="Gujja S."/>
            <person name="Heiman D.I."/>
            <person name="Henn M.R."/>
            <person name="Kodira C.D."/>
            <person name="Leon-Narvaez H."/>
            <person name="Longo L.V."/>
            <person name="Ma L.J."/>
            <person name="Malavazi I."/>
            <person name="Matsuo A.L."/>
            <person name="Morais F.V."/>
            <person name="Pereira M."/>
            <person name="Rodriguez-Brito S."/>
            <person name="Sakthikumar S."/>
            <person name="Salem-Izacc S.M."/>
            <person name="Sykes S.M."/>
            <person name="Teixeira M.M."/>
            <person name="Vallejo M.C."/>
            <person name="Walter M.E."/>
            <person name="Yandava C."/>
            <person name="Young S."/>
            <person name="Zeng Q."/>
            <person name="Zucker J."/>
            <person name="Felipe M.S."/>
            <person name="Goldman G.H."/>
            <person name="Haas B.J."/>
            <person name="McEwen J.G."/>
            <person name="Nino-Vega G."/>
            <person name="Puccia R."/>
            <person name="San-Blas G."/>
            <person name="Soares C.M."/>
            <person name="Birren B.W."/>
            <person name="Cuomo C.A."/>
        </authorList>
    </citation>
    <scope>NUCLEOTIDE SEQUENCE [LARGE SCALE GENOMIC DNA]</scope>
    <source>
        <strain evidence="2 3">Pb18</strain>
    </source>
</reference>
<dbReference type="VEuPathDB" id="FungiDB:PADG_11103"/>
<name>A0A0A0HX51_PARBD</name>
<dbReference type="EMBL" id="KN275957">
    <property type="protein sequence ID" value="KGM92651.1"/>
    <property type="molecule type" value="Genomic_DNA"/>
</dbReference>
<protein>
    <submittedName>
        <fullName evidence="2">Uncharacterized protein</fullName>
    </submittedName>
</protein>
<feature type="compositionally biased region" description="Polar residues" evidence="1">
    <location>
        <begin position="97"/>
        <end position="106"/>
    </location>
</feature>
<proteinExistence type="predicted"/>
<evidence type="ECO:0000313" key="3">
    <source>
        <dbReference type="Proteomes" id="UP000001628"/>
    </source>
</evidence>
<dbReference type="KEGG" id="pbn:PADG_11103"/>
<dbReference type="GeneID" id="22587000"/>
<organism evidence="2 3">
    <name type="scientific">Paracoccidioides brasiliensis (strain Pb18)</name>
    <dbReference type="NCBI Taxonomy" id="502780"/>
    <lineage>
        <taxon>Eukaryota</taxon>
        <taxon>Fungi</taxon>
        <taxon>Dikarya</taxon>
        <taxon>Ascomycota</taxon>
        <taxon>Pezizomycotina</taxon>
        <taxon>Eurotiomycetes</taxon>
        <taxon>Eurotiomycetidae</taxon>
        <taxon>Onygenales</taxon>
        <taxon>Ajellomycetaceae</taxon>
        <taxon>Paracoccidioides</taxon>
    </lineage>
</organism>
<accession>A0A0A0HX51</accession>